<evidence type="ECO:0000256" key="1">
    <source>
        <dbReference type="SAM" id="SignalP"/>
    </source>
</evidence>
<dbReference type="SUPFAM" id="SSF50386">
    <property type="entry name" value="STI-like"/>
    <property type="match status" value="1"/>
</dbReference>
<gene>
    <name evidence="2" type="ORF">Ddye_013607</name>
</gene>
<evidence type="ECO:0000313" key="3">
    <source>
        <dbReference type="Proteomes" id="UP001280121"/>
    </source>
</evidence>
<keyword evidence="1" id="KW-0732">Signal</keyword>
<feature type="chain" id="PRO_5042243615" evidence="1">
    <location>
        <begin position="23"/>
        <end position="216"/>
    </location>
</feature>
<reference evidence="2" key="1">
    <citation type="journal article" date="2023" name="Plant J.">
        <title>Genome sequences and population genomics provide insights into the demographic history, inbreeding, and mutation load of two 'living fossil' tree species of Dipteronia.</title>
        <authorList>
            <person name="Feng Y."/>
            <person name="Comes H.P."/>
            <person name="Chen J."/>
            <person name="Zhu S."/>
            <person name="Lu R."/>
            <person name="Zhang X."/>
            <person name="Li P."/>
            <person name="Qiu J."/>
            <person name="Olsen K.M."/>
            <person name="Qiu Y."/>
        </authorList>
    </citation>
    <scope>NUCLEOTIDE SEQUENCE</scope>
    <source>
        <strain evidence="2">KIB01</strain>
    </source>
</reference>
<dbReference type="Pfam" id="PF00197">
    <property type="entry name" value="Kunitz_legume"/>
    <property type="match status" value="1"/>
</dbReference>
<dbReference type="Gene3D" id="2.80.10.50">
    <property type="match status" value="1"/>
</dbReference>
<comment type="caution">
    <text evidence="2">The sequence shown here is derived from an EMBL/GenBank/DDBJ whole genome shotgun (WGS) entry which is preliminary data.</text>
</comment>
<dbReference type="SMART" id="SM00452">
    <property type="entry name" value="STI"/>
    <property type="match status" value="1"/>
</dbReference>
<dbReference type="PANTHER" id="PTHR33107:SF5">
    <property type="entry name" value="KUNITZ TRYPSIN INHIBITOR 5"/>
    <property type="match status" value="1"/>
</dbReference>
<keyword evidence="3" id="KW-1185">Reference proteome</keyword>
<dbReference type="EMBL" id="JANJYI010000004">
    <property type="protein sequence ID" value="KAK2653751.1"/>
    <property type="molecule type" value="Genomic_DNA"/>
</dbReference>
<dbReference type="Proteomes" id="UP001280121">
    <property type="component" value="Unassembled WGS sequence"/>
</dbReference>
<organism evidence="2 3">
    <name type="scientific">Dipteronia dyeriana</name>
    <dbReference type="NCBI Taxonomy" id="168575"/>
    <lineage>
        <taxon>Eukaryota</taxon>
        <taxon>Viridiplantae</taxon>
        <taxon>Streptophyta</taxon>
        <taxon>Embryophyta</taxon>
        <taxon>Tracheophyta</taxon>
        <taxon>Spermatophyta</taxon>
        <taxon>Magnoliopsida</taxon>
        <taxon>eudicotyledons</taxon>
        <taxon>Gunneridae</taxon>
        <taxon>Pentapetalae</taxon>
        <taxon>rosids</taxon>
        <taxon>malvids</taxon>
        <taxon>Sapindales</taxon>
        <taxon>Sapindaceae</taxon>
        <taxon>Hippocastanoideae</taxon>
        <taxon>Acereae</taxon>
        <taxon>Dipteronia</taxon>
    </lineage>
</organism>
<proteinExistence type="predicted"/>
<dbReference type="CDD" id="cd23370">
    <property type="entry name" value="beta-trefoil_STI_MkMLP-like"/>
    <property type="match status" value="1"/>
</dbReference>
<sequence>MKSSFLALSILFLALSTKSSLGEQAEPLLDIRGDKVVVGTEYYIVSFIWGAGGGGLNLRAGRNASCPMDVFQEGRDTRYGIPLTFLHVSNQDDNVIYESTDVNIKFTSSPLPCNQPTVWKVDKYDESTGLRYITTNGVAGNAGTETLQSLFKFEKYEQTYAYKIVHCHSVCESCVKLCSNVGRDGVRRLALEETPFVLLFIKVSDTDLLIKQKNEV</sequence>
<accession>A0AAD9X6Q2</accession>
<dbReference type="GO" id="GO:0004866">
    <property type="term" value="F:endopeptidase inhibitor activity"/>
    <property type="evidence" value="ECO:0007669"/>
    <property type="project" value="InterPro"/>
</dbReference>
<dbReference type="InterPro" id="IPR002160">
    <property type="entry name" value="Prot_inh_Kunz-lg"/>
</dbReference>
<dbReference type="PANTHER" id="PTHR33107">
    <property type="entry name" value="KUNITZ TRYPSIN INHIBITOR 2"/>
    <property type="match status" value="1"/>
</dbReference>
<dbReference type="PRINTS" id="PR00291">
    <property type="entry name" value="KUNITZINHBTR"/>
</dbReference>
<feature type="signal peptide" evidence="1">
    <location>
        <begin position="1"/>
        <end position="22"/>
    </location>
</feature>
<evidence type="ECO:0000313" key="2">
    <source>
        <dbReference type="EMBL" id="KAK2653751.1"/>
    </source>
</evidence>
<name>A0AAD9X6Q2_9ROSI</name>
<dbReference type="InterPro" id="IPR011065">
    <property type="entry name" value="Kunitz_inhibitor_STI-like_sf"/>
</dbReference>
<protein>
    <submittedName>
        <fullName evidence="2">Uncharacterized protein</fullName>
    </submittedName>
</protein>
<dbReference type="AlphaFoldDB" id="A0AAD9X6Q2"/>